<dbReference type="PROSITE" id="PS00111">
    <property type="entry name" value="PGLYCERATE_KINASE"/>
    <property type="match status" value="1"/>
</dbReference>
<comment type="subunit">
    <text evidence="4 13">Monomer.</text>
</comment>
<dbReference type="UniPathway" id="UPA00109">
    <property type="reaction ID" value="UER00185"/>
</dbReference>
<evidence type="ECO:0000256" key="2">
    <source>
        <dbReference type="ARBA" id="ARBA00004838"/>
    </source>
</evidence>
<keyword evidence="7 13" id="KW-0963">Cytoplasm</keyword>
<dbReference type="GO" id="GO:0005829">
    <property type="term" value="C:cytosol"/>
    <property type="evidence" value="ECO:0007669"/>
    <property type="project" value="TreeGrafter"/>
</dbReference>
<name>A0A1F5TSH1_9BACT</name>
<feature type="binding site" evidence="13">
    <location>
        <begin position="60"/>
        <end position="63"/>
    </location>
    <ligand>
        <name>substrate</name>
    </ligand>
</feature>
<evidence type="ECO:0000256" key="1">
    <source>
        <dbReference type="ARBA" id="ARBA00000642"/>
    </source>
</evidence>
<evidence type="ECO:0000256" key="15">
    <source>
        <dbReference type="RuleBase" id="RU000532"/>
    </source>
</evidence>
<comment type="subcellular location">
    <subcellularLocation>
        <location evidence="13">Cytoplasm</location>
    </subcellularLocation>
</comment>
<comment type="catalytic activity">
    <reaction evidence="1 13 15">
        <text>(2R)-3-phosphoglycerate + ATP = (2R)-3-phospho-glyceroyl phosphate + ADP</text>
        <dbReference type="Rhea" id="RHEA:14801"/>
        <dbReference type="ChEBI" id="CHEBI:30616"/>
        <dbReference type="ChEBI" id="CHEBI:57604"/>
        <dbReference type="ChEBI" id="CHEBI:58272"/>
        <dbReference type="ChEBI" id="CHEBI:456216"/>
        <dbReference type="EC" id="2.7.2.3"/>
    </reaction>
</comment>
<dbReference type="FunFam" id="3.40.50.1260:FF:000006">
    <property type="entry name" value="Phosphoglycerate kinase"/>
    <property type="match status" value="1"/>
</dbReference>
<dbReference type="Pfam" id="PF00162">
    <property type="entry name" value="PGK"/>
    <property type="match status" value="1"/>
</dbReference>
<feature type="binding site" evidence="13">
    <location>
        <position position="119"/>
    </location>
    <ligand>
        <name>substrate</name>
    </ligand>
</feature>
<dbReference type="HAMAP" id="MF_00145">
    <property type="entry name" value="Phosphoglyc_kinase"/>
    <property type="match status" value="1"/>
</dbReference>
<evidence type="ECO:0000256" key="7">
    <source>
        <dbReference type="ARBA" id="ARBA00022490"/>
    </source>
</evidence>
<feature type="binding site" evidence="13 14">
    <location>
        <position position="316"/>
    </location>
    <ligand>
        <name>ATP</name>
        <dbReference type="ChEBI" id="CHEBI:30616"/>
    </ligand>
</feature>
<keyword evidence="11 13" id="KW-0067">ATP-binding</keyword>
<dbReference type="InterPro" id="IPR036043">
    <property type="entry name" value="Phosphoglycerate_kinase_sf"/>
</dbReference>
<gene>
    <name evidence="13" type="primary">pgk</name>
    <name evidence="16" type="ORF">A2531_04750</name>
</gene>
<dbReference type="InterPro" id="IPR001576">
    <property type="entry name" value="Phosphoglycerate_kinase"/>
</dbReference>
<evidence type="ECO:0000256" key="11">
    <source>
        <dbReference type="ARBA" id="ARBA00022840"/>
    </source>
</evidence>
<keyword evidence="12 13" id="KW-0324">Glycolysis</keyword>
<dbReference type="GO" id="GO:0006096">
    <property type="term" value="P:glycolytic process"/>
    <property type="evidence" value="ECO:0007669"/>
    <property type="project" value="UniProtKB-UniRule"/>
</dbReference>
<evidence type="ECO:0000256" key="8">
    <source>
        <dbReference type="ARBA" id="ARBA00022679"/>
    </source>
</evidence>
<dbReference type="EC" id="2.7.2.3" evidence="5 13"/>
<keyword evidence="9 13" id="KW-0547">Nucleotide-binding</keyword>
<evidence type="ECO:0000256" key="3">
    <source>
        <dbReference type="ARBA" id="ARBA00008982"/>
    </source>
</evidence>
<comment type="pathway">
    <text evidence="2 13">Carbohydrate degradation; glycolysis; pyruvate from D-glyceraldehyde 3-phosphate: step 2/5.</text>
</comment>
<protein>
    <recommendedName>
        <fullName evidence="6 13">Phosphoglycerate kinase</fullName>
        <ecNumber evidence="5 13">2.7.2.3</ecNumber>
    </recommendedName>
</protein>
<dbReference type="InterPro" id="IPR015911">
    <property type="entry name" value="Phosphoglycerate_kinase_CS"/>
</dbReference>
<evidence type="ECO:0000256" key="6">
    <source>
        <dbReference type="ARBA" id="ARBA00016471"/>
    </source>
</evidence>
<dbReference type="SUPFAM" id="SSF53748">
    <property type="entry name" value="Phosphoglycerate kinase"/>
    <property type="match status" value="1"/>
</dbReference>
<feature type="binding site" evidence="13">
    <location>
        <begin position="345"/>
        <end position="348"/>
    </location>
    <ligand>
        <name>ATP</name>
        <dbReference type="ChEBI" id="CHEBI:30616"/>
    </ligand>
</feature>
<evidence type="ECO:0000256" key="12">
    <source>
        <dbReference type="ARBA" id="ARBA00023152"/>
    </source>
</evidence>
<dbReference type="AlphaFoldDB" id="A0A1F5TSH1"/>
<evidence type="ECO:0000256" key="14">
    <source>
        <dbReference type="PIRSR" id="PIRSR000724-2"/>
    </source>
</evidence>
<feature type="binding site" evidence="13 14">
    <location>
        <position position="201"/>
    </location>
    <ligand>
        <name>ATP</name>
        <dbReference type="ChEBI" id="CHEBI:30616"/>
    </ligand>
</feature>
<dbReference type="GO" id="GO:0006094">
    <property type="term" value="P:gluconeogenesis"/>
    <property type="evidence" value="ECO:0007669"/>
    <property type="project" value="TreeGrafter"/>
</dbReference>
<feature type="binding site" evidence="13">
    <location>
        <position position="152"/>
    </location>
    <ligand>
        <name>substrate</name>
    </ligand>
</feature>
<dbReference type="GO" id="GO:0004618">
    <property type="term" value="F:phosphoglycerate kinase activity"/>
    <property type="evidence" value="ECO:0007669"/>
    <property type="project" value="UniProtKB-UniRule"/>
</dbReference>
<dbReference type="GO" id="GO:0005524">
    <property type="term" value="F:ATP binding"/>
    <property type="evidence" value="ECO:0007669"/>
    <property type="project" value="UniProtKB-KW"/>
</dbReference>
<evidence type="ECO:0000256" key="9">
    <source>
        <dbReference type="ARBA" id="ARBA00022741"/>
    </source>
</evidence>
<evidence type="ECO:0000256" key="10">
    <source>
        <dbReference type="ARBA" id="ARBA00022777"/>
    </source>
</evidence>
<dbReference type="Gene3D" id="3.40.50.1260">
    <property type="entry name" value="Phosphoglycerate kinase, N-terminal domain"/>
    <property type="match status" value="2"/>
</dbReference>
<dbReference type="GO" id="GO:0043531">
    <property type="term" value="F:ADP binding"/>
    <property type="evidence" value="ECO:0007669"/>
    <property type="project" value="TreeGrafter"/>
</dbReference>
<dbReference type="InterPro" id="IPR015824">
    <property type="entry name" value="Phosphoglycerate_kinase_N"/>
</dbReference>
<dbReference type="PANTHER" id="PTHR11406:SF23">
    <property type="entry name" value="PHOSPHOGLYCERATE KINASE 1, CHLOROPLASTIC-RELATED"/>
    <property type="match status" value="1"/>
</dbReference>
<keyword evidence="10 13" id="KW-0418">Kinase</keyword>
<evidence type="ECO:0000313" key="16">
    <source>
        <dbReference type="EMBL" id="OGF41912.1"/>
    </source>
</evidence>
<evidence type="ECO:0000256" key="4">
    <source>
        <dbReference type="ARBA" id="ARBA00011245"/>
    </source>
</evidence>
<dbReference type="FunFam" id="3.40.50.1260:FF:000031">
    <property type="entry name" value="Phosphoglycerate kinase 1"/>
    <property type="match status" value="1"/>
</dbReference>
<comment type="caution">
    <text evidence="13">Lacks conserved residue(s) required for the propagation of feature annotation.</text>
</comment>
<proteinExistence type="inferred from homology"/>
<evidence type="ECO:0000256" key="13">
    <source>
        <dbReference type="HAMAP-Rule" id="MF_00145"/>
    </source>
</evidence>
<dbReference type="PRINTS" id="PR00477">
    <property type="entry name" value="PHGLYCKINASE"/>
</dbReference>
<accession>A0A1F5TSH1</accession>
<feature type="binding site" evidence="13">
    <location>
        <begin position="22"/>
        <end position="24"/>
    </location>
    <ligand>
        <name>substrate</name>
    </ligand>
</feature>
<dbReference type="PIRSF" id="PIRSF000724">
    <property type="entry name" value="Pgk"/>
    <property type="match status" value="1"/>
</dbReference>
<evidence type="ECO:0000256" key="5">
    <source>
        <dbReference type="ARBA" id="ARBA00013061"/>
    </source>
</evidence>
<dbReference type="PANTHER" id="PTHR11406">
    <property type="entry name" value="PHOSPHOGLYCERATE KINASE"/>
    <property type="match status" value="1"/>
</dbReference>
<comment type="similarity">
    <text evidence="3 13 15">Belongs to the phosphoglycerate kinase family.</text>
</comment>
<evidence type="ECO:0000313" key="17">
    <source>
        <dbReference type="Proteomes" id="UP000177579"/>
    </source>
</evidence>
<dbReference type="Proteomes" id="UP000177579">
    <property type="component" value="Unassembled WGS sequence"/>
</dbReference>
<dbReference type="EMBL" id="MFGO01000001">
    <property type="protein sequence ID" value="OGF41912.1"/>
    <property type="molecule type" value="Genomic_DNA"/>
</dbReference>
<comment type="caution">
    <text evidence="16">The sequence shown here is derived from an EMBL/GenBank/DDBJ whole genome shotgun (WGS) entry which is preliminary data.</text>
</comment>
<organism evidence="16 17">
    <name type="scientific">Candidatus Falkowbacteria bacterium RIFOXYD2_FULL_34_120</name>
    <dbReference type="NCBI Taxonomy" id="1798007"/>
    <lineage>
        <taxon>Bacteria</taxon>
        <taxon>Candidatus Falkowiibacteriota</taxon>
    </lineage>
</organism>
<reference evidence="16 17" key="1">
    <citation type="journal article" date="2016" name="Nat. Commun.">
        <title>Thousands of microbial genomes shed light on interconnected biogeochemical processes in an aquifer system.</title>
        <authorList>
            <person name="Anantharaman K."/>
            <person name="Brown C.T."/>
            <person name="Hug L.A."/>
            <person name="Sharon I."/>
            <person name="Castelle C.J."/>
            <person name="Probst A.J."/>
            <person name="Thomas B.C."/>
            <person name="Singh A."/>
            <person name="Wilkins M.J."/>
            <person name="Karaoz U."/>
            <person name="Brodie E.L."/>
            <person name="Williams K.H."/>
            <person name="Hubbard S.S."/>
            <person name="Banfield J.F."/>
        </authorList>
    </citation>
    <scope>NUCLEOTIDE SEQUENCE [LARGE SCALE GENOMIC DNA]</scope>
</reference>
<sequence>MKVKSIKQAKNIEGKRVVLRVDFNVPIKNGVVLNDYKIKRQLPTIEFLLEKKCKIILITHLGRPEGKFKKDLSIRPVIDILEEELCRDIKIIKNISGFEGGSVASYMKNGDIVAFENIRFEPGEEKNSKNLAKNLAKLGDVYVNDAFGVSHRAHASLSAIQKYLPAFAGLLLEKEVLNLSKVFDAKKPFVLVIGGNKIKTKVPLIKAFYRKADKILVGGALANNFFRIHDFEIGKSLTDKESLKFAQKFKNKKIVLPVDVVISAVKGAKNPVAKDLININKGDYIYDIGPKTIKLFSDIIKKANTIIWNGPMGLFEENGFHHGTMAMANVIAGRSRGKAFGVVGGGETIEALQKTKMIDAVDWASTGGGASLAFLGKKKMPGLRKIVTR</sequence>
<keyword evidence="8 13" id="KW-0808">Transferase</keyword>